<sequence>MVAASLAGSALAQTTALDCVPPPVPTADLPGDVLEEYRDELGLEFSSYFTEAQRYLQCLQLAEETARQDIDAALEAYARLQALHPDKKPIQ</sequence>
<dbReference type="AlphaFoldDB" id="A0A1G7MNT5"/>
<dbReference type="Proteomes" id="UP000198994">
    <property type="component" value="Unassembled WGS sequence"/>
</dbReference>
<accession>A0A1G7MNT5</accession>
<dbReference type="EMBL" id="FNAV01000038">
    <property type="protein sequence ID" value="SDF62779.1"/>
    <property type="molecule type" value="Genomic_DNA"/>
</dbReference>
<protein>
    <submittedName>
        <fullName evidence="1">Uncharacterized protein</fullName>
    </submittedName>
</protein>
<dbReference type="STRING" id="282683.SAMN04488105_1382"/>
<name>A0A1G7MNT5_9RHOB</name>
<evidence type="ECO:0000313" key="2">
    <source>
        <dbReference type="Proteomes" id="UP000198994"/>
    </source>
</evidence>
<evidence type="ECO:0000313" key="1">
    <source>
        <dbReference type="EMBL" id="SDF62779.1"/>
    </source>
</evidence>
<organism evidence="1 2">
    <name type="scientific">Salipiger thiooxidans</name>
    <dbReference type="NCBI Taxonomy" id="282683"/>
    <lineage>
        <taxon>Bacteria</taxon>
        <taxon>Pseudomonadati</taxon>
        <taxon>Pseudomonadota</taxon>
        <taxon>Alphaproteobacteria</taxon>
        <taxon>Rhodobacterales</taxon>
        <taxon>Roseobacteraceae</taxon>
        <taxon>Salipiger</taxon>
    </lineage>
</organism>
<proteinExistence type="predicted"/>
<keyword evidence="2" id="KW-1185">Reference proteome</keyword>
<reference evidence="2" key="1">
    <citation type="submission" date="2016-10" db="EMBL/GenBank/DDBJ databases">
        <authorList>
            <person name="Varghese N."/>
            <person name="Submissions S."/>
        </authorList>
    </citation>
    <scope>NUCLEOTIDE SEQUENCE [LARGE SCALE GENOMIC DNA]</scope>
    <source>
        <strain evidence="2">DSM 10146</strain>
    </source>
</reference>
<gene>
    <name evidence="1" type="ORF">SAMN04488105_1382</name>
</gene>